<dbReference type="InterPro" id="IPR049560">
    <property type="entry name" value="MeTrfase_RsmB-F_NOP2_cat"/>
</dbReference>
<dbReference type="FunFam" id="3.40.50.150:FF:000271">
    <property type="entry name" value="NOL1/NOP2/Sun family protein"/>
    <property type="match status" value="1"/>
</dbReference>
<keyword evidence="10" id="KW-0539">Nucleus</keyword>
<evidence type="ECO:0000256" key="11">
    <source>
        <dbReference type="PROSITE-ProRule" id="PRU01023"/>
    </source>
</evidence>
<reference evidence="13 14" key="1">
    <citation type="submission" date="2019-08" db="EMBL/GenBank/DDBJ databases">
        <authorList>
            <person name="Alioto T."/>
            <person name="Alioto T."/>
            <person name="Gomez Garrido J."/>
        </authorList>
    </citation>
    <scope>NUCLEOTIDE SEQUENCE [LARGE SCALE GENOMIC DNA]</scope>
</reference>
<evidence type="ECO:0000259" key="12">
    <source>
        <dbReference type="PROSITE" id="PS51686"/>
    </source>
</evidence>
<dbReference type="EC" id="2.1.1.203" evidence="3"/>
<dbReference type="PANTHER" id="PTHR22808">
    <property type="entry name" value="NCL1 YEAST -RELATED NOL1/NOP2/FMU SUN DOMAIN-CONTAINING"/>
    <property type="match status" value="1"/>
</dbReference>
<feature type="domain" description="SAM-dependent MTase RsmB/NOP-type" evidence="12">
    <location>
        <begin position="64"/>
        <end position="449"/>
    </location>
</feature>
<evidence type="ECO:0000256" key="8">
    <source>
        <dbReference type="ARBA" id="ARBA00022694"/>
    </source>
</evidence>
<dbReference type="Proteomes" id="UP000325440">
    <property type="component" value="Unassembled WGS sequence"/>
</dbReference>
<evidence type="ECO:0000313" key="13">
    <source>
        <dbReference type="EMBL" id="VVC46160.1"/>
    </source>
</evidence>
<dbReference type="PANTHER" id="PTHR22808:SF1">
    <property type="entry name" value="RNA CYTOSINE-C(5)-METHYLTRANSFERASE NSUN2-RELATED"/>
    <property type="match status" value="1"/>
</dbReference>
<dbReference type="Pfam" id="PF01189">
    <property type="entry name" value="Methyltr_RsmB-F"/>
    <property type="match status" value="1"/>
</dbReference>
<dbReference type="Pfam" id="PF25378">
    <property type="entry name" value="PUA_NSUN2"/>
    <property type="match status" value="1"/>
</dbReference>
<comment type="similarity">
    <text evidence="2 11">Belongs to the class I-like SAM-binding methyltransferase superfamily. RsmB/NOP family.</text>
</comment>
<dbReference type="OrthoDB" id="6093671at2759"/>
<dbReference type="PROSITE" id="PS51686">
    <property type="entry name" value="SAM_MT_RSMB_NOP"/>
    <property type="match status" value="1"/>
</dbReference>
<feature type="binding site" evidence="11">
    <location>
        <position position="244"/>
    </location>
    <ligand>
        <name>S-adenosyl-L-methionine</name>
        <dbReference type="ChEBI" id="CHEBI:59789"/>
    </ligand>
</feature>
<dbReference type="GO" id="GO:0016428">
    <property type="term" value="F:tRNA (cytidine-5-)-methyltransferase activity"/>
    <property type="evidence" value="ECO:0007669"/>
    <property type="project" value="InterPro"/>
</dbReference>
<protein>
    <recommendedName>
        <fullName evidence="3">tRNA (cytosine(34)-C(5))-methyltransferase</fullName>
        <ecNumber evidence="3">2.1.1.203</ecNumber>
    </recommendedName>
</protein>
<feature type="binding site" evidence="11">
    <location>
        <position position="291"/>
    </location>
    <ligand>
        <name>S-adenosyl-L-methionine</name>
        <dbReference type="ChEBI" id="CHEBI:59789"/>
    </ligand>
</feature>
<dbReference type="PROSITE" id="PS01153">
    <property type="entry name" value="NOL1_NOP2_SUN"/>
    <property type="match status" value="1"/>
</dbReference>
<keyword evidence="6 11" id="KW-0808">Transferase</keyword>
<comment type="subcellular location">
    <subcellularLocation>
        <location evidence="1">Nucleus</location>
    </subcellularLocation>
</comment>
<dbReference type="Gene3D" id="3.40.50.150">
    <property type="entry name" value="Vaccinia Virus protein VP39"/>
    <property type="match status" value="1"/>
</dbReference>
<dbReference type="InterPro" id="IPR023270">
    <property type="entry name" value="RCMT_NCL1"/>
</dbReference>
<dbReference type="InterPro" id="IPR029063">
    <property type="entry name" value="SAM-dependent_MTases_sf"/>
</dbReference>
<dbReference type="InterPro" id="IPR057285">
    <property type="entry name" value="Pre-PUA_NSUN2"/>
</dbReference>
<proteinExistence type="inferred from homology"/>
<dbReference type="GO" id="GO:0000049">
    <property type="term" value="F:tRNA binding"/>
    <property type="evidence" value="ECO:0007669"/>
    <property type="project" value="UniProtKB-KW"/>
</dbReference>
<organism evidence="13 14">
    <name type="scientific">Cinara cedri</name>
    <dbReference type="NCBI Taxonomy" id="506608"/>
    <lineage>
        <taxon>Eukaryota</taxon>
        <taxon>Metazoa</taxon>
        <taxon>Ecdysozoa</taxon>
        <taxon>Arthropoda</taxon>
        <taxon>Hexapoda</taxon>
        <taxon>Insecta</taxon>
        <taxon>Pterygota</taxon>
        <taxon>Neoptera</taxon>
        <taxon>Paraneoptera</taxon>
        <taxon>Hemiptera</taxon>
        <taxon>Sternorrhyncha</taxon>
        <taxon>Aphidomorpha</taxon>
        <taxon>Aphidoidea</taxon>
        <taxon>Aphididae</taxon>
        <taxon>Lachninae</taxon>
        <taxon>Cinara</taxon>
    </lineage>
</organism>
<dbReference type="AlphaFoldDB" id="A0A5E4NSP0"/>
<dbReference type="SUPFAM" id="SSF53335">
    <property type="entry name" value="S-adenosyl-L-methionine-dependent methyltransferases"/>
    <property type="match status" value="1"/>
</dbReference>
<evidence type="ECO:0000256" key="7">
    <source>
        <dbReference type="ARBA" id="ARBA00022691"/>
    </source>
</evidence>
<dbReference type="InterPro" id="IPR057286">
    <property type="entry name" value="PUA_NSUN2"/>
</dbReference>
<keyword evidence="7 11" id="KW-0949">S-adenosyl-L-methionine</keyword>
<accession>A0A5E4NSP0</accession>
<keyword evidence="14" id="KW-1185">Reference proteome</keyword>
<feature type="binding site" evidence="11">
    <location>
        <begin position="186"/>
        <end position="192"/>
    </location>
    <ligand>
        <name>S-adenosyl-L-methionine</name>
        <dbReference type="ChEBI" id="CHEBI:59789"/>
    </ligand>
</feature>
<evidence type="ECO:0000256" key="9">
    <source>
        <dbReference type="ARBA" id="ARBA00022884"/>
    </source>
</evidence>
<dbReference type="GO" id="GO:0030488">
    <property type="term" value="P:tRNA methylation"/>
    <property type="evidence" value="ECO:0007669"/>
    <property type="project" value="TreeGrafter"/>
</dbReference>
<name>A0A5E4NSP0_9HEMI</name>
<dbReference type="Pfam" id="PF25376">
    <property type="entry name" value="Pre-PUA_NSUN2"/>
    <property type="match status" value="1"/>
</dbReference>
<dbReference type="PRINTS" id="PR02011">
    <property type="entry name" value="RCMTNCL1"/>
</dbReference>
<dbReference type="GO" id="GO:0005737">
    <property type="term" value="C:cytoplasm"/>
    <property type="evidence" value="ECO:0007669"/>
    <property type="project" value="TreeGrafter"/>
</dbReference>
<dbReference type="InterPro" id="IPR001678">
    <property type="entry name" value="MeTrfase_RsmB-F_NOP2_dom"/>
</dbReference>
<feature type="active site" description="Nucleophile" evidence="11">
    <location>
        <position position="344"/>
    </location>
</feature>
<dbReference type="PRINTS" id="PR02008">
    <property type="entry name" value="RCMTFAMILY"/>
</dbReference>
<evidence type="ECO:0000313" key="14">
    <source>
        <dbReference type="Proteomes" id="UP000325440"/>
    </source>
</evidence>
<dbReference type="EMBL" id="CABPRJ010002441">
    <property type="protein sequence ID" value="VVC46160.1"/>
    <property type="molecule type" value="Genomic_DNA"/>
</dbReference>
<evidence type="ECO:0000256" key="3">
    <source>
        <dbReference type="ARBA" id="ARBA00012629"/>
    </source>
</evidence>
<evidence type="ECO:0000256" key="4">
    <source>
        <dbReference type="ARBA" id="ARBA00022555"/>
    </source>
</evidence>
<evidence type="ECO:0000256" key="1">
    <source>
        <dbReference type="ARBA" id="ARBA00004123"/>
    </source>
</evidence>
<keyword evidence="9 11" id="KW-0694">RNA-binding</keyword>
<sequence length="704" mass="80465">MGNKRHGCTNSYFAKKRRNKQGLCTAVDSIDNRSSYETTIRDNEKFLQYYKMQNICPEDEWDNFVTTLKSDLPSSFRITASSNAEATELLKFVEGVLLTDLLKVERSDAHELKSSKPFCLPWYPQRFGWQLKITRKDIRSSEPYFRLHNFLISETENGNISRQETVSMIPPLLLDIKSSDKILDMCAAPGSKTAQLIEGLFSGSNSSVPDGFVVANDVNNSRCYMLVHQAKRLNSANVVITNHDATVLPSMKSNENGFLFFFCGFNNILYYTMYIFCTGDSVLKFDKILCDAPCSGDGTLRKNPDIWTKWSPGNANNLHGIQYRILKRGLELLNQGGQLVYSTCSLNPVENEAVIHRIMSESEGSIAIMNVQDKIAGLKTTNGLSQWVVVSKDLDVYTSFDEVPEKWVTQIRPQMFPPKEDLYNLNRCIRVLPHHQDTGGFFVTVLVKIQLLPWEASEKKNENLSEMIPEKPIAVKKKKRYQGYKEDPFVFLSDDDKVWPEIRDFYELNNFPVHCLLTRCSVGKKKNIYFTSPSIRDIVRNNQEKIKIINTGVKTFVRCDNKSMGCNFRLAQEGLASISCYIGSKRRLQLTRHEIIAVLKNPTIPVADLDENTRDKLDDFGVGSCILNMPDEQLPLELVGWKGFSTLKAYVNGECRLHYLRLLRVDVSQFDVNKFKKEINDDEQTNTNVTWTDVEELKKENELC</sequence>
<dbReference type="InterPro" id="IPR023267">
    <property type="entry name" value="RCMT"/>
</dbReference>
<evidence type="ECO:0000256" key="10">
    <source>
        <dbReference type="ARBA" id="ARBA00023242"/>
    </source>
</evidence>
<evidence type="ECO:0000256" key="5">
    <source>
        <dbReference type="ARBA" id="ARBA00022603"/>
    </source>
</evidence>
<dbReference type="GO" id="GO:0005634">
    <property type="term" value="C:nucleus"/>
    <property type="evidence" value="ECO:0007669"/>
    <property type="project" value="UniProtKB-SubCell"/>
</dbReference>
<keyword evidence="4" id="KW-0820">tRNA-binding</keyword>
<feature type="binding site" evidence="11">
    <location>
        <position position="217"/>
    </location>
    <ligand>
        <name>S-adenosyl-L-methionine</name>
        <dbReference type="ChEBI" id="CHEBI:59789"/>
    </ligand>
</feature>
<evidence type="ECO:0000256" key="2">
    <source>
        <dbReference type="ARBA" id="ARBA00007494"/>
    </source>
</evidence>
<evidence type="ECO:0000256" key="6">
    <source>
        <dbReference type="ARBA" id="ARBA00022679"/>
    </source>
</evidence>
<keyword evidence="8" id="KW-0819">tRNA processing</keyword>
<dbReference type="InterPro" id="IPR018314">
    <property type="entry name" value="RsmB/NOL1/NOP2-like_CS"/>
</dbReference>
<keyword evidence="5 11" id="KW-0489">Methyltransferase</keyword>
<gene>
    <name evidence="13" type="ORF">CINCED_3A003626</name>
</gene>